<dbReference type="KEGG" id="dhy:DESAM_22740"/>
<dbReference type="eggNOG" id="ENOG502ZHAX">
    <property type="taxonomic scope" value="Bacteria"/>
</dbReference>
<dbReference type="AlphaFoldDB" id="L0RFL2"/>
<accession>L0RFL2</accession>
<dbReference type="OrthoDB" id="1550680at2"/>
<evidence type="ECO:0000313" key="1">
    <source>
        <dbReference type="EMBL" id="CCO25007.1"/>
    </source>
</evidence>
<keyword evidence="2" id="KW-1185">Reference proteome</keyword>
<protein>
    <submittedName>
        <fullName evidence="1">Uncharacterized protein</fullName>
    </submittedName>
</protein>
<sequence length="228" mass="25570">MLVLTDLTRFKDNDNVCMALLDENDCTCYRPLPYATRAFVAEKKLLPGMIVDAAVTAHENASSPHIEDCTFENEIWLDRLDEENFKDVLERSAVDSVAQAFEGKITSKNRCVPADSPCQQSIKTIRVEPLSLNLSVVDCGEEQKIRIGFTDLAGDTYRYTPISDLHFHAAALEYVKQDRLDELNALLAGGEVVYIRSGLSRLYESKNGKQGFWMQANGIYSFPGCFLI</sequence>
<dbReference type="EMBL" id="FO203522">
    <property type="protein sequence ID" value="CCO25007.1"/>
    <property type="molecule type" value="Genomic_DNA"/>
</dbReference>
<organism evidence="1 2">
    <name type="scientific">Maridesulfovibrio hydrothermalis AM13 = DSM 14728</name>
    <dbReference type="NCBI Taxonomy" id="1121451"/>
    <lineage>
        <taxon>Bacteria</taxon>
        <taxon>Pseudomonadati</taxon>
        <taxon>Thermodesulfobacteriota</taxon>
        <taxon>Desulfovibrionia</taxon>
        <taxon>Desulfovibrionales</taxon>
        <taxon>Desulfovibrionaceae</taxon>
        <taxon>Maridesulfovibrio</taxon>
    </lineage>
</organism>
<name>L0RFL2_9BACT</name>
<dbReference type="RefSeq" id="WP_015337605.1">
    <property type="nucleotide sequence ID" value="NC_020055.1"/>
</dbReference>
<dbReference type="Proteomes" id="UP000010808">
    <property type="component" value="Chromosome"/>
</dbReference>
<dbReference type="HOGENOM" id="CLU_1173903_0_0_7"/>
<dbReference type="PATRIC" id="fig|1121451.3.peg.2951"/>
<evidence type="ECO:0000313" key="2">
    <source>
        <dbReference type="Proteomes" id="UP000010808"/>
    </source>
</evidence>
<proteinExistence type="predicted"/>
<reference evidence="1 2" key="1">
    <citation type="submission" date="2012-10" db="EMBL/GenBank/DDBJ databases">
        <authorList>
            <person name="Genoscope - CEA"/>
        </authorList>
    </citation>
    <scope>NUCLEOTIDE SEQUENCE [LARGE SCALE GENOMIC DNA]</scope>
    <source>
        <strain evidence="2">AM13 / DSM 14728</strain>
    </source>
</reference>
<gene>
    <name evidence="1" type="ORF">DESAM_22740</name>
</gene>